<gene>
    <name evidence="1" type="ORF">Mic7113_4183</name>
</gene>
<protein>
    <submittedName>
        <fullName evidence="1">Uncharacterized protein</fullName>
    </submittedName>
</protein>
<dbReference type="AlphaFoldDB" id="K9WJC9"/>
<organism evidence="1 2">
    <name type="scientific">Allocoleopsis franciscana PCC 7113</name>
    <dbReference type="NCBI Taxonomy" id="1173027"/>
    <lineage>
        <taxon>Bacteria</taxon>
        <taxon>Bacillati</taxon>
        <taxon>Cyanobacteriota</taxon>
        <taxon>Cyanophyceae</taxon>
        <taxon>Coleofasciculales</taxon>
        <taxon>Coleofasciculaceae</taxon>
        <taxon>Allocoleopsis</taxon>
        <taxon>Allocoleopsis franciscana</taxon>
    </lineage>
</organism>
<dbReference type="eggNOG" id="COG1357">
    <property type="taxonomic scope" value="Bacteria"/>
</dbReference>
<keyword evidence="2" id="KW-1185">Reference proteome</keyword>
<dbReference type="EMBL" id="CP003630">
    <property type="protein sequence ID" value="AFZ19884.1"/>
    <property type="molecule type" value="Genomic_DNA"/>
</dbReference>
<dbReference type="Proteomes" id="UP000010471">
    <property type="component" value="Chromosome"/>
</dbReference>
<dbReference type="KEGG" id="mic:Mic7113_4183"/>
<evidence type="ECO:0000313" key="2">
    <source>
        <dbReference type="Proteomes" id="UP000010471"/>
    </source>
</evidence>
<dbReference type="STRING" id="1173027.Mic7113_4183"/>
<dbReference type="HOGENOM" id="CLU_048282_0_0_3"/>
<reference evidence="1 2" key="1">
    <citation type="submission" date="2012-06" db="EMBL/GenBank/DDBJ databases">
        <title>Finished chromosome of genome of Microcoleus sp. PCC 7113.</title>
        <authorList>
            <consortium name="US DOE Joint Genome Institute"/>
            <person name="Gugger M."/>
            <person name="Coursin T."/>
            <person name="Rippka R."/>
            <person name="Tandeau De Marsac N."/>
            <person name="Huntemann M."/>
            <person name="Wei C.-L."/>
            <person name="Han J."/>
            <person name="Detter J.C."/>
            <person name="Han C."/>
            <person name="Tapia R."/>
            <person name="Chen A."/>
            <person name="Kyrpides N."/>
            <person name="Mavromatis K."/>
            <person name="Markowitz V."/>
            <person name="Szeto E."/>
            <person name="Ivanova N."/>
            <person name="Pagani I."/>
            <person name="Pati A."/>
            <person name="Goodwin L."/>
            <person name="Nordberg H.P."/>
            <person name="Cantor M.N."/>
            <person name="Hua S.X."/>
            <person name="Woyke T."/>
            <person name="Kerfeld C.A."/>
        </authorList>
    </citation>
    <scope>NUCLEOTIDE SEQUENCE [LARGE SCALE GENOMIC DNA]</scope>
    <source>
        <strain evidence="1 2">PCC 7113</strain>
    </source>
</reference>
<sequence length="489" mass="56822">MVSPCVLPRLTNRHPVVRSLEQSLVNLPKKPDSPSLDPSSPGLPNLSLSQAQDLICQFFLEQIKQHSPEFVLQEFKHLFIEPTGALHSTPRQVLNLIISSGSEEMFLTTLKRSIYILVNNWNTERQAKYIQQLVHLLSTSLEPKRICTVILKRSILWRRNFVNSQDYQDLKLFASKYENRNQEHWSQRYKSYLLVSQSVDVKKPLEQQEAARTYSQQLKEKFKIELAMYTARYSFASGKQKTLPNPTSLGDEVLRLIQTILNKQNRFSYASLARIFLDQTQQIRYKHFKQSFVNYLLFSTCEQDLSKTIKTQLDAQLNTLYQSYDNQHWDNALLLRTCNRVIEHLTTVDGKNPSLLFILLATQGKALTLAILLLKIILICPQTHTHLECRLAQLIQRYQCQSESECQWLTHFLEIIQLILTIYTDNVRYDLVNMSECQPEINTNQPQNFYRIFSQIKCEVKKIKEQINNFSGLMQAEKLTGENTTVVGA</sequence>
<name>K9WJC9_9CYAN</name>
<accession>K9WJC9</accession>
<proteinExistence type="predicted"/>
<dbReference type="RefSeq" id="WP_015184020.1">
    <property type="nucleotide sequence ID" value="NC_019738.1"/>
</dbReference>
<evidence type="ECO:0000313" key="1">
    <source>
        <dbReference type="EMBL" id="AFZ19884.1"/>
    </source>
</evidence>